<dbReference type="Proteomes" id="UP000007646">
    <property type="component" value="Unassembled WGS sequence"/>
</dbReference>
<dbReference type="InParanoid" id="G3T643"/>
<dbReference type="FunCoup" id="G3T643">
    <property type="interactions" value="541"/>
</dbReference>
<dbReference type="STRING" id="9785.ENSLAFP00000008962"/>
<dbReference type="InterPro" id="IPR001424">
    <property type="entry name" value="SOD_Cu_Zn_dom"/>
</dbReference>
<evidence type="ECO:0000256" key="11">
    <source>
        <dbReference type="RuleBase" id="RU000393"/>
    </source>
</evidence>
<dbReference type="eggNOG" id="KOG0441">
    <property type="taxonomic scope" value="Eukaryota"/>
</dbReference>
<comment type="function">
    <text evidence="1 11">Destroys radicals which are normally produced within the cells and which are toxic to biological systems.</text>
</comment>
<reference evidence="14" key="2">
    <citation type="submission" date="2025-08" db="UniProtKB">
        <authorList>
            <consortium name="Ensembl"/>
        </authorList>
    </citation>
    <scope>IDENTIFICATION</scope>
    <source>
        <strain evidence="14">Isolate ISIS603380</strain>
    </source>
</reference>
<keyword evidence="8 11" id="KW-0560">Oxidoreductase</keyword>
<evidence type="ECO:0000256" key="9">
    <source>
        <dbReference type="ARBA" id="ARBA00023008"/>
    </source>
</evidence>
<dbReference type="PROSITE" id="PS00332">
    <property type="entry name" value="SOD_CU_ZN_2"/>
    <property type="match status" value="1"/>
</dbReference>
<dbReference type="GO" id="GO:0004784">
    <property type="term" value="F:superoxide dismutase activity"/>
    <property type="evidence" value="ECO:0007669"/>
    <property type="project" value="UniProtKB-EC"/>
</dbReference>
<dbReference type="Pfam" id="PF00080">
    <property type="entry name" value="Sod_Cu"/>
    <property type="match status" value="1"/>
</dbReference>
<dbReference type="PANTHER" id="PTHR10003">
    <property type="entry name" value="SUPEROXIDE DISMUTASE CU-ZN -RELATED"/>
    <property type="match status" value="1"/>
</dbReference>
<comment type="similarity">
    <text evidence="2 11">Belongs to the Cu-Zn superoxide dismutase family.</text>
</comment>
<evidence type="ECO:0000256" key="5">
    <source>
        <dbReference type="ARBA" id="ARBA00022723"/>
    </source>
</evidence>
<dbReference type="OMA" id="AQRGFHI"/>
<evidence type="ECO:0000256" key="1">
    <source>
        <dbReference type="ARBA" id="ARBA00003917"/>
    </source>
</evidence>
<evidence type="ECO:0000259" key="13">
    <source>
        <dbReference type="Pfam" id="PF00080"/>
    </source>
</evidence>
<dbReference type="InterPro" id="IPR036423">
    <property type="entry name" value="SOD-like_Cu/Zn_dom_sf"/>
</dbReference>
<dbReference type="SUPFAM" id="SSF49329">
    <property type="entry name" value="Cu,Zn superoxide dismutase-like"/>
    <property type="match status" value="1"/>
</dbReference>
<evidence type="ECO:0000256" key="2">
    <source>
        <dbReference type="ARBA" id="ARBA00010457"/>
    </source>
</evidence>
<name>G3T643_LOXAF</name>
<reference evidence="14" key="3">
    <citation type="submission" date="2025-09" db="UniProtKB">
        <authorList>
            <consortium name="Ensembl"/>
        </authorList>
    </citation>
    <scope>IDENTIFICATION</scope>
    <source>
        <strain evidence="14">Isolate ISIS603380</strain>
    </source>
</reference>
<evidence type="ECO:0000256" key="7">
    <source>
        <dbReference type="ARBA" id="ARBA00022862"/>
    </source>
</evidence>
<keyword evidence="10" id="KW-0564">Palmitate</keyword>
<dbReference type="HOGENOM" id="CLU_056632_4_1_1"/>
<dbReference type="Ensembl" id="ENSLAFT00000010708.3">
    <property type="protein sequence ID" value="ENSLAFP00000008962.3"/>
    <property type="gene ID" value="ENSLAFG00000010708.3"/>
</dbReference>
<dbReference type="InterPro" id="IPR024134">
    <property type="entry name" value="SOD_Cu/Zn_/chaperone"/>
</dbReference>
<proteinExistence type="inferred from homology"/>
<dbReference type="GeneTree" id="ENSGT00940000155551"/>
<comment type="cofactor">
    <cofactor evidence="11">
        <name>Zn(2+)</name>
        <dbReference type="ChEBI" id="CHEBI:29105"/>
    </cofactor>
    <text evidence="11">Binds 1 zinc ion per subunit.</text>
</comment>
<reference evidence="14 15" key="1">
    <citation type="submission" date="2009-06" db="EMBL/GenBank/DDBJ databases">
        <title>The Genome Sequence of Loxodonta africana (African elephant).</title>
        <authorList>
            <person name="Di Palma F."/>
            <person name="Heiman D."/>
            <person name="Young S."/>
            <person name="Johnson J."/>
            <person name="Lander E.S."/>
            <person name="Lindblad-Toh K."/>
        </authorList>
    </citation>
    <scope>NUCLEOTIDE SEQUENCE [LARGE SCALE GENOMIC DNA]</scope>
    <source>
        <strain evidence="14 15">Isolate ISIS603380</strain>
    </source>
</reference>
<evidence type="ECO:0000256" key="10">
    <source>
        <dbReference type="ARBA" id="ARBA00023139"/>
    </source>
</evidence>
<dbReference type="PRINTS" id="PR00068">
    <property type="entry name" value="CUZNDISMTASE"/>
</dbReference>
<evidence type="ECO:0000256" key="12">
    <source>
        <dbReference type="SAM" id="MobiDB-lite"/>
    </source>
</evidence>
<dbReference type="Gene3D" id="2.60.40.200">
    <property type="entry name" value="Superoxide dismutase, copper/zinc binding domain"/>
    <property type="match status" value="1"/>
</dbReference>
<evidence type="ECO:0000256" key="8">
    <source>
        <dbReference type="ARBA" id="ARBA00023002"/>
    </source>
</evidence>
<dbReference type="FunFam" id="2.60.40.200:FF:000001">
    <property type="entry name" value="Superoxide dismutase [Cu-Zn]"/>
    <property type="match status" value="1"/>
</dbReference>
<keyword evidence="9 11" id="KW-0186">Copper</keyword>
<evidence type="ECO:0000256" key="3">
    <source>
        <dbReference type="ARBA" id="ARBA00012682"/>
    </source>
</evidence>
<sequence length="153" mass="15754">MTTKAVCVLKGDGPVAGTVYFEQKGDGSVKVWGKIKGLTEGLHGFHVHQFGDNTQGCTSAGPHFNPQSKKHGGPKSEERHVGDLGNVTADKDGVADVCIEDSVISLTGSNSIIGRTMVIHEKADDLGQGGNEESTKTGNAGGRLACGVIGIAP</sequence>
<keyword evidence="7" id="KW-0049">Antioxidant</keyword>
<evidence type="ECO:0000256" key="4">
    <source>
        <dbReference type="ARBA" id="ARBA00020928"/>
    </source>
</evidence>
<dbReference type="InterPro" id="IPR018152">
    <property type="entry name" value="SOD_Cu/Zn_BS"/>
</dbReference>
<protein>
    <recommendedName>
        <fullName evidence="4 11">Superoxide dismutase [Cu-Zn]</fullName>
        <ecNumber evidence="3 11">1.15.1.1</ecNumber>
    </recommendedName>
</protein>
<feature type="domain" description="Superoxide dismutase copper/zinc binding" evidence="13">
    <location>
        <begin position="15"/>
        <end position="149"/>
    </location>
</feature>
<evidence type="ECO:0000256" key="6">
    <source>
        <dbReference type="ARBA" id="ARBA00022833"/>
    </source>
</evidence>
<accession>G3T643</accession>
<dbReference type="EC" id="1.15.1.1" evidence="3 11"/>
<evidence type="ECO:0000313" key="15">
    <source>
        <dbReference type="Proteomes" id="UP000007646"/>
    </source>
</evidence>
<keyword evidence="5 11" id="KW-0479">Metal-binding</keyword>
<keyword evidence="6 11" id="KW-0862">Zinc</keyword>
<comment type="catalytic activity">
    <reaction evidence="11">
        <text>2 superoxide + 2 H(+) = H2O2 + O2</text>
        <dbReference type="Rhea" id="RHEA:20696"/>
        <dbReference type="ChEBI" id="CHEBI:15378"/>
        <dbReference type="ChEBI" id="CHEBI:15379"/>
        <dbReference type="ChEBI" id="CHEBI:16240"/>
        <dbReference type="ChEBI" id="CHEBI:18421"/>
        <dbReference type="EC" id="1.15.1.1"/>
    </reaction>
</comment>
<dbReference type="AlphaFoldDB" id="G3T643"/>
<comment type="cofactor">
    <cofactor evidence="11">
        <name>Cu cation</name>
        <dbReference type="ChEBI" id="CHEBI:23378"/>
    </cofactor>
    <text evidence="11">Binds 1 copper ion per subunit.</text>
</comment>
<keyword evidence="10" id="KW-0449">Lipoprotein</keyword>
<keyword evidence="15" id="KW-1185">Reference proteome</keyword>
<dbReference type="CDD" id="cd00305">
    <property type="entry name" value="Cu-Zn_Superoxide_Dismutase"/>
    <property type="match status" value="1"/>
</dbReference>
<evidence type="ECO:0000313" key="14">
    <source>
        <dbReference type="Ensembl" id="ENSLAFP00000008962.3"/>
    </source>
</evidence>
<organism evidence="14 15">
    <name type="scientific">Loxodonta africana</name>
    <name type="common">African elephant</name>
    <dbReference type="NCBI Taxonomy" id="9785"/>
    <lineage>
        <taxon>Eukaryota</taxon>
        <taxon>Metazoa</taxon>
        <taxon>Chordata</taxon>
        <taxon>Craniata</taxon>
        <taxon>Vertebrata</taxon>
        <taxon>Euteleostomi</taxon>
        <taxon>Mammalia</taxon>
        <taxon>Eutheria</taxon>
        <taxon>Afrotheria</taxon>
        <taxon>Proboscidea</taxon>
        <taxon>Elephantidae</taxon>
        <taxon>Loxodonta</taxon>
    </lineage>
</organism>
<dbReference type="GO" id="GO:0005507">
    <property type="term" value="F:copper ion binding"/>
    <property type="evidence" value="ECO:0007669"/>
    <property type="project" value="InterPro"/>
</dbReference>
<dbReference type="PROSITE" id="PS00087">
    <property type="entry name" value="SOD_CU_ZN_1"/>
    <property type="match status" value="1"/>
</dbReference>
<feature type="region of interest" description="Disordered" evidence="12">
    <location>
        <begin position="57"/>
        <end position="80"/>
    </location>
</feature>